<dbReference type="EMBL" id="CP115613">
    <property type="protein sequence ID" value="WBW74695.1"/>
    <property type="molecule type" value="Genomic_DNA"/>
</dbReference>
<dbReference type="Pfam" id="PF12921">
    <property type="entry name" value="ATP13"/>
    <property type="match status" value="1"/>
</dbReference>
<dbReference type="Gene3D" id="1.25.40.10">
    <property type="entry name" value="Tetratricopeptide repeat domain"/>
    <property type="match status" value="1"/>
</dbReference>
<dbReference type="KEGG" id="som:SOMG_04828"/>
<dbReference type="RefSeq" id="XP_056038938.1">
    <property type="nucleotide sequence ID" value="XM_056183605.1"/>
</dbReference>
<protein>
    <submittedName>
        <fullName evidence="4">Mitochondrial PPR repeat protein Ppr6</fullName>
    </submittedName>
</protein>
<evidence type="ECO:0000313" key="5">
    <source>
        <dbReference type="Proteomes" id="UP001212411"/>
    </source>
</evidence>
<keyword evidence="3" id="KW-0496">Mitochondrion</keyword>
<dbReference type="InterPro" id="IPR011990">
    <property type="entry name" value="TPR-like_helical_dom_sf"/>
</dbReference>
<accession>A0AAE9WF27</accession>
<evidence type="ECO:0000256" key="2">
    <source>
        <dbReference type="ARBA" id="ARBA00022946"/>
    </source>
</evidence>
<reference evidence="4 5" key="1">
    <citation type="journal article" date="2023" name="G3 (Bethesda)">
        <title>A high-quality reference genome for the fission yeast Schizosaccharomyces osmophilus.</title>
        <authorList>
            <person name="Jia G.S."/>
            <person name="Zhang W.C."/>
            <person name="Liang Y."/>
            <person name="Liu X.H."/>
            <person name="Rhind N."/>
            <person name="Pidoux A."/>
            <person name="Brysch-Herzberg M."/>
            <person name="Du L.L."/>
        </authorList>
    </citation>
    <scope>NUCLEOTIDE SEQUENCE [LARGE SCALE GENOMIC DNA]</scope>
    <source>
        <strain evidence="4 5">CBS 15793</strain>
    </source>
</reference>
<name>A0AAE9WF27_9SCHI</name>
<dbReference type="GO" id="GO:0005739">
    <property type="term" value="C:mitochondrion"/>
    <property type="evidence" value="ECO:0007669"/>
    <property type="project" value="UniProtKB-SubCell"/>
</dbReference>
<gene>
    <name evidence="4" type="primary">ppr6</name>
    <name evidence="4" type="ORF">SOMG_04828</name>
</gene>
<comment type="subcellular location">
    <subcellularLocation>
        <location evidence="1">Mitochondrion</location>
    </subcellularLocation>
</comment>
<proteinExistence type="predicted"/>
<keyword evidence="2" id="KW-0809">Transit peptide</keyword>
<dbReference type="InterPro" id="IPR002885">
    <property type="entry name" value="PPR_rpt"/>
</dbReference>
<dbReference type="Proteomes" id="UP001212411">
    <property type="component" value="Chromosome 3"/>
</dbReference>
<organism evidence="4 5">
    <name type="scientific">Schizosaccharomyces osmophilus</name>
    <dbReference type="NCBI Taxonomy" id="2545709"/>
    <lineage>
        <taxon>Eukaryota</taxon>
        <taxon>Fungi</taxon>
        <taxon>Dikarya</taxon>
        <taxon>Ascomycota</taxon>
        <taxon>Taphrinomycotina</taxon>
        <taxon>Schizosaccharomycetes</taxon>
        <taxon>Schizosaccharomycetales</taxon>
        <taxon>Schizosaccharomycetaceae</taxon>
        <taxon>Schizosaccharomyces</taxon>
    </lineage>
</organism>
<evidence type="ECO:0000313" key="4">
    <source>
        <dbReference type="EMBL" id="WBW74695.1"/>
    </source>
</evidence>
<dbReference type="AlphaFoldDB" id="A0AAE9WF27"/>
<evidence type="ECO:0000256" key="3">
    <source>
        <dbReference type="ARBA" id="ARBA00023128"/>
    </source>
</evidence>
<dbReference type="InterPro" id="IPR024319">
    <property type="entry name" value="ATPase_expression_mit"/>
</dbReference>
<dbReference type="GeneID" id="80878294"/>
<evidence type="ECO:0000256" key="1">
    <source>
        <dbReference type="ARBA" id="ARBA00004173"/>
    </source>
</evidence>
<keyword evidence="5" id="KW-1185">Reference proteome</keyword>
<dbReference type="Pfam" id="PF13812">
    <property type="entry name" value="PPR_3"/>
    <property type="match status" value="1"/>
</dbReference>
<sequence>MRMLRFLYTNLKFEALSPLTLVRRLHVRSFEELLHNADDQKFKSAVTGPIQTFLRPLTPSLYLLNYLKLRNNNSLNELKPVEFQLILRSFKLFDSGNRLTEREKKTTVKILDLLLHDANELGIQLNIGDFTHILRIAMYIGHEPIADKVITTVKKNEIHPTLNYLNCVLGNYGGSRWSLNKFSSPAWKGSPTQEPVSTAMLEAVDVDFPRNGFAPNSTTYDYLIVGLARDGKIEEIRDLLKRVWGIGQGKSGECLIDRNHSSYPTSHTVLSVASAFGFLGDIPAAVDLCKELSETYKIRFSELAWCYIIYWSTAAPQFKSAAGITNNSYPDIYSRMYYLLNRDRVPYQKIYQKVIAFYKKKKKTGLVERVCQRWMKHLLHSQKLLSAKENERQKEMLIQEISFIINSKKEGNPSSQNRIRVKWMKLLHQLQFFLKS</sequence>